<sequence>MRIIQTKGIVKNGQINLTVPSEFQDGEVDIIIVAEKEPDELELMRQIAKAKGYDTPEKIMDLIHQVKLEMLEEKGRTKS</sequence>
<name>A0A941JRZ6_9CHRO</name>
<dbReference type="EMBL" id="JADQBC010000039">
    <property type="protein sequence ID" value="MBR8827666.1"/>
    <property type="molecule type" value="Genomic_DNA"/>
</dbReference>
<reference evidence="1" key="1">
    <citation type="submission" date="2021-02" db="EMBL/GenBank/DDBJ databases">
        <title>Metagenome analyses of Stigonema ocellatum DSM 106950, Chlorogloea purpurea SAG 13.99 and Gomphosphaeria aponina DSM 107014.</title>
        <authorList>
            <person name="Marter P."/>
            <person name="Huang S."/>
        </authorList>
    </citation>
    <scope>NUCLEOTIDE SEQUENCE</scope>
    <source>
        <strain evidence="1">JP213</strain>
    </source>
</reference>
<accession>A0A941JRZ6</accession>
<comment type="caution">
    <text evidence="1">The sequence shown here is derived from an EMBL/GenBank/DDBJ whole genome shotgun (WGS) entry which is preliminary data.</text>
</comment>
<gene>
    <name evidence="1" type="ORF">DSM107014_07115</name>
</gene>
<dbReference type="AlphaFoldDB" id="A0A941JRZ6"/>
<dbReference type="Proteomes" id="UP000767446">
    <property type="component" value="Unassembled WGS sequence"/>
</dbReference>
<evidence type="ECO:0000313" key="1">
    <source>
        <dbReference type="EMBL" id="MBR8827666.1"/>
    </source>
</evidence>
<protein>
    <submittedName>
        <fullName evidence="1">Uncharacterized protein</fullName>
    </submittedName>
</protein>
<organism evidence="1 2">
    <name type="scientific">Gomphosphaeria aponina SAG 52.96 = DSM 107014</name>
    <dbReference type="NCBI Taxonomy" id="1521640"/>
    <lineage>
        <taxon>Bacteria</taxon>
        <taxon>Bacillati</taxon>
        <taxon>Cyanobacteriota</taxon>
        <taxon>Cyanophyceae</taxon>
        <taxon>Oscillatoriophycideae</taxon>
        <taxon>Chroococcales</taxon>
        <taxon>Gomphosphaeriaceae</taxon>
        <taxon>Gomphosphaeria</taxon>
    </lineage>
</organism>
<proteinExistence type="predicted"/>
<evidence type="ECO:0000313" key="2">
    <source>
        <dbReference type="Proteomes" id="UP000767446"/>
    </source>
</evidence>